<dbReference type="Pfam" id="PF03466">
    <property type="entry name" value="LysR_substrate"/>
    <property type="match status" value="1"/>
</dbReference>
<sequence length="315" mass="33241">MTLTQLSAFVAVARLGSVKAAAGALGVSEPAVSQALAALRQHLGDALLAREHGRMELTEGGQRLLAVATQIVALGAEAEATVRSAQGAADRLRIVSTSTIAEFAASPVTDAFDRRSAGAVETSWGVTAGSEMAVLVAQRLADVALGPRLDGDPTLGLTSDPVLRAQLVVAAAPSRRPRGMPRTWTWLLGPRGAEPDSEVAALLRRLGVPDSKVQVFGTQTTAWEAATAGVGVAPGMRHLLSPQLRRGDLEIVTVPTTPVPMRWYITTLRPDHRRLVAATFHRFLGTPEALAILRSPTGGVPPSRFRPPVYVTIWS</sequence>
<dbReference type="PRINTS" id="PR00039">
    <property type="entry name" value="HTHLYSR"/>
</dbReference>
<dbReference type="EMBL" id="JAJNDB010000003">
    <property type="protein sequence ID" value="MCD2195179.1"/>
    <property type="molecule type" value="Genomic_DNA"/>
</dbReference>
<proteinExistence type="inferred from homology"/>
<dbReference type="InterPro" id="IPR005119">
    <property type="entry name" value="LysR_subst-bd"/>
</dbReference>
<evidence type="ECO:0000256" key="4">
    <source>
        <dbReference type="ARBA" id="ARBA00023163"/>
    </source>
</evidence>
<keyword evidence="4" id="KW-0804">Transcription</keyword>
<dbReference type="Gene3D" id="1.10.10.10">
    <property type="entry name" value="Winged helix-like DNA-binding domain superfamily/Winged helix DNA-binding domain"/>
    <property type="match status" value="1"/>
</dbReference>
<accession>A0ABS8PAA9</accession>
<dbReference type="InterPro" id="IPR036388">
    <property type="entry name" value="WH-like_DNA-bd_sf"/>
</dbReference>
<keyword evidence="3" id="KW-0238">DNA-binding</keyword>
<feature type="domain" description="HTH lysR-type" evidence="5">
    <location>
        <begin position="1"/>
        <end position="58"/>
    </location>
</feature>
<reference evidence="6 7" key="1">
    <citation type="submission" date="2021-11" db="EMBL/GenBank/DDBJ databases">
        <title>Draft genome sequence of Actinomycetospora sp. SF1 isolated from the rhizosphere soil.</title>
        <authorList>
            <person name="Duangmal K."/>
            <person name="Chantavorakit T."/>
        </authorList>
    </citation>
    <scope>NUCLEOTIDE SEQUENCE [LARGE SCALE GENOMIC DNA]</scope>
    <source>
        <strain evidence="6 7">TBRC 5722</strain>
    </source>
</reference>
<dbReference type="InterPro" id="IPR036390">
    <property type="entry name" value="WH_DNA-bd_sf"/>
</dbReference>
<dbReference type="Proteomes" id="UP001199469">
    <property type="component" value="Unassembled WGS sequence"/>
</dbReference>
<comment type="caution">
    <text evidence="6">The sequence shown here is derived from an EMBL/GenBank/DDBJ whole genome shotgun (WGS) entry which is preliminary data.</text>
</comment>
<evidence type="ECO:0000256" key="2">
    <source>
        <dbReference type="ARBA" id="ARBA00023015"/>
    </source>
</evidence>
<comment type="similarity">
    <text evidence="1">Belongs to the LysR transcriptional regulatory family.</text>
</comment>
<dbReference type="RefSeq" id="WP_230735964.1">
    <property type="nucleotide sequence ID" value="NZ_JAJNDB010000003.1"/>
</dbReference>
<name>A0ABS8PAA9_9PSEU</name>
<evidence type="ECO:0000256" key="1">
    <source>
        <dbReference type="ARBA" id="ARBA00009437"/>
    </source>
</evidence>
<keyword evidence="2" id="KW-0805">Transcription regulation</keyword>
<dbReference type="SUPFAM" id="SSF53850">
    <property type="entry name" value="Periplasmic binding protein-like II"/>
    <property type="match status" value="1"/>
</dbReference>
<evidence type="ECO:0000256" key="3">
    <source>
        <dbReference type="ARBA" id="ARBA00023125"/>
    </source>
</evidence>
<dbReference type="PROSITE" id="PS50931">
    <property type="entry name" value="HTH_LYSR"/>
    <property type="match status" value="1"/>
</dbReference>
<dbReference type="SUPFAM" id="SSF46785">
    <property type="entry name" value="Winged helix' DNA-binding domain"/>
    <property type="match status" value="1"/>
</dbReference>
<gene>
    <name evidence="6" type="ORF">LQ327_17570</name>
</gene>
<dbReference type="Pfam" id="PF00126">
    <property type="entry name" value="HTH_1"/>
    <property type="match status" value="1"/>
</dbReference>
<keyword evidence="7" id="KW-1185">Reference proteome</keyword>
<evidence type="ECO:0000259" key="5">
    <source>
        <dbReference type="PROSITE" id="PS50931"/>
    </source>
</evidence>
<dbReference type="InterPro" id="IPR000847">
    <property type="entry name" value="LysR_HTH_N"/>
</dbReference>
<protein>
    <submittedName>
        <fullName evidence="6">LysR family transcriptional regulator</fullName>
    </submittedName>
</protein>
<evidence type="ECO:0000313" key="7">
    <source>
        <dbReference type="Proteomes" id="UP001199469"/>
    </source>
</evidence>
<dbReference type="PANTHER" id="PTHR30126">
    <property type="entry name" value="HTH-TYPE TRANSCRIPTIONAL REGULATOR"/>
    <property type="match status" value="1"/>
</dbReference>
<evidence type="ECO:0000313" key="6">
    <source>
        <dbReference type="EMBL" id="MCD2195179.1"/>
    </source>
</evidence>
<organism evidence="6 7">
    <name type="scientific">Actinomycetospora endophytica</name>
    <dbReference type="NCBI Taxonomy" id="2291215"/>
    <lineage>
        <taxon>Bacteria</taxon>
        <taxon>Bacillati</taxon>
        <taxon>Actinomycetota</taxon>
        <taxon>Actinomycetes</taxon>
        <taxon>Pseudonocardiales</taxon>
        <taxon>Pseudonocardiaceae</taxon>
        <taxon>Actinomycetospora</taxon>
    </lineage>
</organism>
<dbReference type="PANTHER" id="PTHR30126:SF39">
    <property type="entry name" value="HTH-TYPE TRANSCRIPTIONAL REGULATOR CYSL"/>
    <property type="match status" value="1"/>
</dbReference>